<evidence type="ECO:0000313" key="1">
    <source>
        <dbReference type="EMBL" id="GAA2378064.1"/>
    </source>
</evidence>
<dbReference type="Proteomes" id="UP001501170">
    <property type="component" value="Unassembled WGS sequence"/>
</dbReference>
<organism evidence="1 2">
    <name type="scientific">Gordonia cholesterolivorans</name>
    <dbReference type="NCBI Taxonomy" id="559625"/>
    <lineage>
        <taxon>Bacteria</taxon>
        <taxon>Bacillati</taxon>
        <taxon>Actinomycetota</taxon>
        <taxon>Actinomycetes</taxon>
        <taxon>Mycobacteriales</taxon>
        <taxon>Gordoniaceae</taxon>
        <taxon>Gordonia</taxon>
    </lineage>
</organism>
<accession>A0ABP5UGK0</accession>
<sequence length="120" mass="12728">MGGDGLRYGMSFHRVGAPEGIVSELVYVQELWRKRAEVAQECADELGELGFSLGSVVSRNYFGSGCVEGAELYRRLRDVVAAGAAELTRLGQRASVVSSVALSAVNRIESADDSSADDVG</sequence>
<comment type="caution">
    <text evidence="1">The sequence shown here is derived from an EMBL/GenBank/DDBJ whole genome shotgun (WGS) entry which is preliminary data.</text>
</comment>
<name>A0ABP5UGK0_9ACTN</name>
<protein>
    <submittedName>
        <fullName evidence="1">Uncharacterized protein</fullName>
    </submittedName>
</protein>
<proteinExistence type="predicted"/>
<reference evidence="2" key="1">
    <citation type="journal article" date="2019" name="Int. J. Syst. Evol. Microbiol.">
        <title>The Global Catalogue of Microorganisms (GCM) 10K type strain sequencing project: providing services to taxonomists for standard genome sequencing and annotation.</title>
        <authorList>
            <consortium name="The Broad Institute Genomics Platform"/>
            <consortium name="The Broad Institute Genome Sequencing Center for Infectious Disease"/>
            <person name="Wu L."/>
            <person name="Ma J."/>
        </authorList>
    </citation>
    <scope>NUCLEOTIDE SEQUENCE [LARGE SCALE GENOMIC DNA]</scope>
    <source>
        <strain evidence="2">JCM 16227</strain>
    </source>
</reference>
<dbReference type="EMBL" id="BAAARB010000007">
    <property type="protein sequence ID" value="GAA2378064.1"/>
    <property type="molecule type" value="Genomic_DNA"/>
</dbReference>
<evidence type="ECO:0000313" key="2">
    <source>
        <dbReference type="Proteomes" id="UP001501170"/>
    </source>
</evidence>
<gene>
    <name evidence="1" type="ORF">GCM10009855_16980</name>
</gene>
<keyword evidence="2" id="KW-1185">Reference proteome</keyword>